<reference evidence="1 2" key="1">
    <citation type="submission" date="2019-03" db="EMBL/GenBank/DDBJ databases">
        <title>Single cell metagenomics reveals metabolic interactions within the superorganism composed of flagellate Streblomastix strix and complex community of Bacteroidetes bacteria on its surface.</title>
        <authorList>
            <person name="Treitli S.C."/>
            <person name="Kolisko M."/>
            <person name="Husnik F."/>
            <person name="Keeling P."/>
            <person name="Hampl V."/>
        </authorList>
    </citation>
    <scope>NUCLEOTIDE SEQUENCE [LARGE SCALE GENOMIC DNA]</scope>
    <source>
        <strain evidence="1">St1</strain>
    </source>
</reference>
<dbReference type="EMBL" id="SNRX01000103">
    <property type="protein sequence ID" value="KAA6300302.1"/>
    <property type="molecule type" value="Genomic_DNA"/>
</dbReference>
<proteinExistence type="predicted"/>
<comment type="caution">
    <text evidence="1">The sequence shown here is derived from an EMBL/GenBank/DDBJ whole genome shotgun (WGS) entry which is preliminary data.</text>
</comment>
<evidence type="ECO:0000313" key="2">
    <source>
        <dbReference type="Proteomes" id="UP000324575"/>
    </source>
</evidence>
<dbReference type="AlphaFoldDB" id="A0A5M8NTX6"/>
<evidence type="ECO:0000313" key="1">
    <source>
        <dbReference type="EMBL" id="KAA6300302.1"/>
    </source>
</evidence>
<organism evidence="1 2">
    <name type="scientific">Candidatus Ordinivivax streblomastigis</name>
    <dbReference type="NCBI Taxonomy" id="2540710"/>
    <lineage>
        <taxon>Bacteria</taxon>
        <taxon>Pseudomonadati</taxon>
        <taxon>Bacteroidota</taxon>
        <taxon>Bacteroidia</taxon>
        <taxon>Bacteroidales</taxon>
        <taxon>Candidatus Ordinivivax</taxon>
    </lineage>
</organism>
<accession>A0A5M8NTX6</accession>
<dbReference type="Proteomes" id="UP000324575">
    <property type="component" value="Unassembled WGS sequence"/>
</dbReference>
<protein>
    <submittedName>
        <fullName evidence="1">Uncharacterized protein</fullName>
    </submittedName>
</protein>
<gene>
    <name evidence="1" type="ORF">EZS26_003562</name>
</gene>
<sequence length="45" mass="4897">MSFSGVFLAELSETLGKPPFFPMLPLAELSQPLAKHWILLLVGLG</sequence>
<name>A0A5M8NTX6_9BACT</name>